<keyword evidence="1" id="KW-0472">Membrane</keyword>
<dbReference type="PANTHER" id="PTHR35519:SF2">
    <property type="entry name" value="PH DOMAIN PROTEIN"/>
    <property type="match status" value="1"/>
</dbReference>
<feature type="transmembrane region" description="Helical" evidence="1">
    <location>
        <begin position="55"/>
        <end position="75"/>
    </location>
</feature>
<organism evidence="2 3">
    <name type="scientific">Chelatococcus sambhunathii</name>
    <dbReference type="NCBI Taxonomy" id="363953"/>
    <lineage>
        <taxon>Bacteria</taxon>
        <taxon>Pseudomonadati</taxon>
        <taxon>Pseudomonadota</taxon>
        <taxon>Alphaproteobacteria</taxon>
        <taxon>Hyphomicrobiales</taxon>
        <taxon>Chelatococcaceae</taxon>
        <taxon>Chelatococcus</taxon>
    </lineage>
</organism>
<keyword evidence="3" id="KW-1185">Reference proteome</keyword>
<dbReference type="PANTHER" id="PTHR35519">
    <property type="entry name" value="MEMBRANE PROTEINS"/>
    <property type="match status" value="1"/>
</dbReference>
<sequence>MTARAATGFAGRMPPRDGLKPGHAETLDHLDRLATLLDSQWRIPMTNWRFGVDSLAGIVPVAGGLSTAIVSAYMIKRAHEMGAPSHVLAKMVGNVAFDTVVGSIPVAGAIFDFAFKANRRNIRLLRKHFEGR</sequence>
<name>A0ABU1DHF2_9HYPH</name>
<protein>
    <submittedName>
        <fullName evidence="2">DUF4112 domain-containing protein</fullName>
    </submittedName>
</protein>
<dbReference type="InterPro" id="IPR025187">
    <property type="entry name" value="DUF4112"/>
</dbReference>
<dbReference type="Pfam" id="PF13430">
    <property type="entry name" value="DUF4112"/>
    <property type="match status" value="1"/>
</dbReference>
<evidence type="ECO:0000313" key="3">
    <source>
        <dbReference type="Proteomes" id="UP001181622"/>
    </source>
</evidence>
<dbReference type="EMBL" id="JADBEO010000027">
    <property type="protein sequence ID" value="MDR4307547.1"/>
    <property type="molecule type" value="Genomic_DNA"/>
</dbReference>
<keyword evidence="1" id="KW-0812">Transmembrane</keyword>
<proteinExistence type="predicted"/>
<evidence type="ECO:0000313" key="2">
    <source>
        <dbReference type="EMBL" id="MDR4307547.1"/>
    </source>
</evidence>
<evidence type="ECO:0000256" key="1">
    <source>
        <dbReference type="SAM" id="Phobius"/>
    </source>
</evidence>
<gene>
    <name evidence="2" type="ORF">IHQ68_13060</name>
</gene>
<keyword evidence="1" id="KW-1133">Transmembrane helix</keyword>
<accession>A0ABU1DHF2</accession>
<dbReference type="RefSeq" id="WP_309392485.1">
    <property type="nucleotide sequence ID" value="NZ_JADBEO010000027.1"/>
</dbReference>
<comment type="caution">
    <text evidence="2">The sequence shown here is derived from an EMBL/GenBank/DDBJ whole genome shotgun (WGS) entry which is preliminary data.</text>
</comment>
<reference evidence="2" key="1">
    <citation type="submission" date="2020-10" db="EMBL/GenBank/DDBJ databases">
        <authorList>
            <person name="Abbas A."/>
            <person name="Razzaq R."/>
            <person name="Waqas M."/>
            <person name="Abbas N."/>
            <person name="Nielsen T.K."/>
            <person name="Hansen L.H."/>
            <person name="Hussain S."/>
            <person name="Shahid M."/>
        </authorList>
    </citation>
    <scope>NUCLEOTIDE SEQUENCE</scope>
    <source>
        <strain evidence="2">S14</strain>
    </source>
</reference>
<feature type="transmembrane region" description="Helical" evidence="1">
    <location>
        <begin position="95"/>
        <end position="115"/>
    </location>
</feature>
<dbReference type="Proteomes" id="UP001181622">
    <property type="component" value="Unassembled WGS sequence"/>
</dbReference>